<evidence type="ECO:0000313" key="3">
    <source>
        <dbReference type="Proteomes" id="UP000292884"/>
    </source>
</evidence>
<protein>
    <submittedName>
        <fullName evidence="2">DUF1801 domain-containing protein</fullName>
    </submittedName>
</protein>
<name>A0A4R0MJL9_9SPHI</name>
<dbReference type="InterPro" id="IPR014922">
    <property type="entry name" value="YdhG-like"/>
</dbReference>
<evidence type="ECO:0000313" key="2">
    <source>
        <dbReference type="EMBL" id="TCC86477.1"/>
    </source>
</evidence>
<gene>
    <name evidence="2" type="ORF">EZ428_23720</name>
</gene>
<dbReference type="RefSeq" id="WP_131555822.1">
    <property type="nucleotide sequence ID" value="NZ_SJSK01000010.1"/>
</dbReference>
<keyword evidence="3" id="KW-1185">Reference proteome</keyword>
<sequence length="132" mass="14855">MAKSKPSDSEQVDELITKLGDEVKATVQTIRALILATDPEIAEQVKWNSPSFYFTGEMKPFDPKEYKRDIVVCNIHRGKILLVFPTGAKVTSSLKGKDYPDGRKIVTIDDLTVTTTNQLQQLIKDWLGMVEK</sequence>
<accession>A0A4R0MJL9</accession>
<dbReference type="AlphaFoldDB" id="A0A4R0MJL9"/>
<organism evidence="2 3">
    <name type="scientific">Pedobacter frigiditerrae</name>
    <dbReference type="NCBI Taxonomy" id="2530452"/>
    <lineage>
        <taxon>Bacteria</taxon>
        <taxon>Pseudomonadati</taxon>
        <taxon>Bacteroidota</taxon>
        <taxon>Sphingobacteriia</taxon>
        <taxon>Sphingobacteriales</taxon>
        <taxon>Sphingobacteriaceae</taxon>
        <taxon>Pedobacter</taxon>
    </lineage>
</organism>
<evidence type="ECO:0000259" key="1">
    <source>
        <dbReference type="Pfam" id="PF08818"/>
    </source>
</evidence>
<dbReference type="SUPFAM" id="SSF159888">
    <property type="entry name" value="YdhG-like"/>
    <property type="match status" value="1"/>
</dbReference>
<dbReference type="Pfam" id="PF08818">
    <property type="entry name" value="DUF1801"/>
    <property type="match status" value="1"/>
</dbReference>
<feature type="domain" description="YdhG-like" evidence="1">
    <location>
        <begin position="24"/>
        <end position="127"/>
    </location>
</feature>
<comment type="caution">
    <text evidence="2">The sequence shown here is derived from an EMBL/GenBank/DDBJ whole genome shotgun (WGS) entry which is preliminary data.</text>
</comment>
<dbReference type="OrthoDB" id="9811812at2"/>
<proteinExistence type="predicted"/>
<dbReference type="EMBL" id="SJSK01000010">
    <property type="protein sequence ID" value="TCC86477.1"/>
    <property type="molecule type" value="Genomic_DNA"/>
</dbReference>
<reference evidence="2 3" key="1">
    <citation type="submission" date="2019-02" db="EMBL/GenBank/DDBJ databases">
        <title>Pedobacter sp. RP-1-13 sp. nov., isolated from Arctic soil.</title>
        <authorList>
            <person name="Dahal R.H."/>
        </authorList>
    </citation>
    <scope>NUCLEOTIDE SEQUENCE [LARGE SCALE GENOMIC DNA]</scope>
    <source>
        <strain evidence="2 3">RP-1-13</strain>
    </source>
</reference>
<dbReference type="Proteomes" id="UP000292884">
    <property type="component" value="Unassembled WGS sequence"/>
</dbReference>
<dbReference type="Gene3D" id="3.90.1150.200">
    <property type="match status" value="1"/>
</dbReference>